<protein>
    <submittedName>
        <fullName evidence="2">Uncharacterized protein</fullName>
    </submittedName>
</protein>
<organism evidence="2">
    <name type="scientific">Planktothricoides raciborskii GIHE-MW2</name>
    <dbReference type="NCBI Taxonomy" id="2792601"/>
    <lineage>
        <taxon>Bacteria</taxon>
        <taxon>Bacillati</taxon>
        <taxon>Cyanobacteriota</taxon>
        <taxon>Cyanophyceae</taxon>
        <taxon>Oscillatoriophycideae</taxon>
        <taxon>Oscillatoriales</taxon>
        <taxon>Oscillatoriaceae</taxon>
        <taxon>Planktothricoides</taxon>
    </lineage>
</organism>
<dbReference type="AlphaFoldDB" id="A0AAU8JNA3"/>
<reference evidence="2" key="1">
    <citation type="submission" date="2024-07" db="EMBL/GenBank/DDBJ databases">
        <authorList>
            <person name="Kim Y.J."/>
            <person name="Jeong J.Y."/>
        </authorList>
    </citation>
    <scope>NUCLEOTIDE SEQUENCE</scope>
    <source>
        <strain evidence="2">GIHE-MW2</strain>
    </source>
</reference>
<evidence type="ECO:0000313" key="2">
    <source>
        <dbReference type="EMBL" id="XCM39788.1"/>
    </source>
</evidence>
<gene>
    <name evidence="2" type="ORF">ABWT76_002743</name>
</gene>
<keyword evidence="1" id="KW-1133">Transmembrane helix</keyword>
<keyword evidence="1" id="KW-0812">Transmembrane</keyword>
<keyword evidence="1" id="KW-0472">Membrane</keyword>
<evidence type="ECO:0000256" key="1">
    <source>
        <dbReference type="SAM" id="Phobius"/>
    </source>
</evidence>
<name>A0AAU8JNA3_9CYAN</name>
<dbReference type="EMBL" id="CP159837">
    <property type="protein sequence ID" value="XCM39788.1"/>
    <property type="molecule type" value="Genomic_DNA"/>
</dbReference>
<accession>A0AAU8JNA3</accession>
<dbReference type="RefSeq" id="WP_054470230.1">
    <property type="nucleotide sequence ID" value="NZ_CP159837.1"/>
</dbReference>
<proteinExistence type="predicted"/>
<sequence>MNRTPLDDCQLETVNPIKARFHRIVLALLFTGVLYFNVEPHQEQVTRTVSPLKDAPILITPIKQVALFNKANSASD</sequence>
<feature type="transmembrane region" description="Helical" evidence="1">
    <location>
        <begin position="20"/>
        <end position="38"/>
    </location>
</feature>